<proteinExistence type="predicted"/>
<evidence type="ECO:0000256" key="1">
    <source>
        <dbReference type="SAM" id="Coils"/>
    </source>
</evidence>
<dbReference type="Proteomes" id="UP001371456">
    <property type="component" value="Unassembled WGS sequence"/>
</dbReference>
<gene>
    <name evidence="3" type="ORF">RDI58_017983</name>
</gene>
<sequence length="148" mass="16926">MRPTTHSLARKKALAKLKSQNRKGPPACKEDHFEENVFLPKDLLSRMLHDANTRSPLMVYGRRGKRKSHHMEASKVGEQNNEMKDEDTSNNCKRVVVSEKFVYAGDGSTLFQEKRDGPTRLGNLESSVVEMTEQLRNLQEHIDQHIAL</sequence>
<feature type="compositionally biased region" description="Basic and acidic residues" evidence="2">
    <location>
        <begin position="70"/>
        <end position="87"/>
    </location>
</feature>
<dbReference type="PANTHER" id="PTHR36027">
    <property type="entry name" value="MEIOSIS-SPECIFIC PROTEIN ASY3"/>
    <property type="match status" value="1"/>
</dbReference>
<dbReference type="EMBL" id="JBANQN010000007">
    <property type="protein sequence ID" value="KAK6784528.1"/>
    <property type="molecule type" value="Genomic_DNA"/>
</dbReference>
<comment type="caution">
    <text evidence="3">The sequence shown here is derived from an EMBL/GenBank/DDBJ whole genome shotgun (WGS) entry which is preliminary data.</text>
</comment>
<keyword evidence="4" id="KW-1185">Reference proteome</keyword>
<feature type="region of interest" description="Disordered" evidence="2">
    <location>
        <begin position="1"/>
        <end position="29"/>
    </location>
</feature>
<dbReference type="InterPro" id="IPR037731">
    <property type="entry name" value="ASY3-like"/>
</dbReference>
<dbReference type="AlphaFoldDB" id="A0AAN8YCJ0"/>
<feature type="compositionally biased region" description="Basic residues" evidence="2">
    <location>
        <begin position="8"/>
        <end position="21"/>
    </location>
</feature>
<protein>
    <submittedName>
        <fullName evidence="3">Uncharacterized protein</fullName>
    </submittedName>
</protein>
<evidence type="ECO:0000313" key="4">
    <source>
        <dbReference type="Proteomes" id="UP001371456"/>
    </source>
</evidence>
<accession>A0AAN8YCJ0</accession>
<feature type="coiled-coil region" evidence="1">
    <location>
        <begin position="121"/>
        <end position="148"/>
    </location>
</feature>
<organism evidence="3 4">
    <name type="scientific">Solanum bulbocastanum</name>
    <name type="common">Wild potato</name>
    <dbReference type="NCBI Taxonomy" id="147425"/>
    <lineage>
        <taxon>Eukaryota</taxon>
        <taxon>Viridiplantae</taxon>
        <taxon>Streptophyta</taxon>
        <taxon>Embryophyta</taxon>
        <taxon>Tracheophyta</taxon>
        <taxon>Spermatophyta</taxon>
        <taxon>Magnoliopsida</taxon>
        <taxon>eudicotyledons</taxon>
        <taxon>Gunneridae</taxon>
        <taxon>Pentapetalae</taxon>
        <taxon>asterids</taxon>
        <taxon>lamiids</taxon>
        <taxon>Solanales</taxon>
        <taxon>Solanaceae</taxon>
        <taxon>Solanoideae</taxon>
        <taxon>Solaneae</taxon>
        <taxon>Solanum</taxon>
    </lineage>
</organism>
<evidence type="ECO:0000256" key="2">
    <source>
        <dbReference type="SAM" id="MobiDB-lite"/>
    </source>
</evidence>
<dbReference type="PANTHER" id="PTHR36027:SF1">
    <property type="entry name" value="MEIOSIS-SPECIFIC PROTEIN ASY3"/>
    <property type="match status" value="1"/>
</dbReference>
<feature type="region of interest" description="Disordered" evidence="2">
    <location>
        <begin position="58"/>
        <end position="90"/>
    </location>
</feature>
<reference evidence="3 4" key="1">
    <citation type="submission" date="2024-02" db="EMBL/GenBank/DDBJ databases">
        <title>de novo genome assembly of Solanum bulbocastanum strain 11H21.</title>
        <authorList>
            <person name="Hosaka A.J."/>
        </authorList>
    </citation>
    <scope>NUCLEOTIDE SEQUENCE [LARGE SCALE GENOMIC DNA]</scope>
    <source>
        <tissue evidence="3">Young leaves</tissue>
    </source>
</reference>
<keyword evidence="1" id="KW-0175">Coiled coil</keyword>
<evidence type="ECO:0000313" key="3">
    <source>
        <dbReference type="EMBL" id="KAK6784528.1"/>
    </source>
</evidence>
<name>A0AAN8YCJ0_SOLBU</name>
<dbReference type="GO" id="GO:0051321">
    <property type="term" value="P:meiotic cell cycle"/>
    <property type="evidence" value="ECO:0007669"/>
    <property type="project" value="InterPro"/>
</dbReference>